<keyword evidence="21" id="KW-1185">Reference proteome</keyword>
<dbReference type="GO" id="GO:0006979">
    <property type="term" value="P:response to oxidative stress"/>
    <property type="evidence" value="ECO:0007669"/>
    <property type="project" value="UniProtKB-UniRule"/>
</dbReference>
<dbReference type="PROSITE" id="PS50873">
    <property type="entry name" value="PEROXIDASE_4"/>
    <property type="match status" value="1"/>
</dbReference>
<dbReference type="InterPro" id="IPR002016">
    <property type="entry name" value="Haem_peroxidase"/>
</dbReference>
<dbReference type="SUPFAM" id="SSF48113">
    <property type="entry name" value="Heme-dependent peroxidases"/>
    <property type="match status" value="1"/>
</dbReference>
<feature type="binding site" evidence="15">
    <location>
        <position position="257"/>
    </location>
    <ligand>
        <name>Ca(2+)</name>
        <dbReference type="ChEBI" id="CHEBI:29108"/>
        <label>2</label>
    </ligand>
</feature>
<dbReference type="GO" id="GO:0005576">
    <property type="term" value="C:extracellular region"/>
    <property type="evidence" value="ECO:0007669"/>
    <property type="project" value="UniProtKB-SubCell"/>
</dbReference>
<evidence type="ECO:0000256" key="7">
    <source>
        <dbReference type="ARBA" id="ARBA00022723"/>
    </source>
</evidence>
<protein>
    <recommendedName>
        <fullName evidence="4 18">Peroxidase</fullName>
        <ecNumber evidence="4 18">1.11.1.7</ecNumber>
    </recommendedName>
</protein>
<sequence>MASNKLTFVLSTFILLVFQYVPPLDAQLQVGYYNGECSFVEFIIKEEVRKAFIVDRGVAAGLVRMHFHDCFVRGCDASVLIDSTPSNQAEKDAPANNPSLRGFQVIDNAKGRLEFLCPGIVSCADILAFAARDSVEITGGLGYDVPAGRKDGRISLLSEASANLPSPRFGVSQLTQAFANKGLDQNELVTLSGAHTIGRSHCTSFSNRLFNFNTTTAQDPTLDPLFAAQLAQQCPQGSTNNPNLVVPIDPSTPTIMDTAYYGNILANRGLFTSDQSLLTDPSTATQVTQNAQDPSLWRSKFADAMVKMGQIGVLTGGTGEIRVNCRVVNS</sequence>
<evidence type="ECO:0000256" key="13">
    <source>
        <dbReference type="PIRSR" id="PIRSR600823-1"/>
    </source>
</evidence>
<dbReference type="PRINTS" id="PR00461">
    <property type="entry name" value="PLPEROXIDASE"/>
</dbReference>
<dbReference type="Proteomes" id="UP001630127">
    <property type="component" value="Unassembled WGS sequence"/>
</dbReference>
<gene>
    <name evidence="20" type="ORF">ACH5RR_019874</name>
</gene>
<feature type="binding site" evidence="15">
    <location>
        <position position="74"/>
    </location>
    <ligand>
        <name>Ca(2+)</name>
        <dbReference type="ChEBI" id="CHEBI:29108"/>
        <label>1</label>
    </ligand>
</feature>
<feature type="signal peptide" evidence="18">
    <location>
        <begin position="1"/>
        <end position="26"/>
    </location>
</feature>
<keyword evidence="10 15" id="KW-0408">Iron</keyword>
<feature type="binding site" description="axial binding residue" evidence="15">
    <location>
        <position position="195"/>
    </location>
    <ligand>
        <name>heme b</name>
        <dbReference type="ChEBI" id="CHEBI:60344"/>
    </ligand>
    <ligandPart>
        <name>Fe</name>
        <dbReference type="ChEBI" id="CHEBI:18248"/>
    </ligandPart>
</feature>
<dbReference type="Pfam" id="PF00141">
    <property type="entry name" value="peroxidase"/>
    <property type="match status" value="1"/>
</dbReference>
<feature type="binding site" evidence="15">
    <location>
        <position position="249"/>
    </location>
    <ligand>
        <name>Ca(2+)</name>
        <dbReference type="ChEBI" id="CHEBI:29108"/>
        <label>2</label>
    </ligand>
</feature>
<feature type="disulfide bond" evidence="17">
    <location>
        <begin position="123"/>
        <end position="325"/>
    </location>
</feature>
<keyword evidence="18" id="KW-0732">Signal</keyword>
<comment type="subcellular location">
    <subcellularLocation>
        <location evidence="18">Secreted</location>
    </subcellularLocation>
</comment>
<dbReference type="InterPro" id="IPR000823">
    <property type="entry name" value="Peroxidase_pln"/>
</dbReference>
<organism evidence="20 21">
    <name type="scientific">Cinchona calisaya</name>
    <dbReference type="NCBI Taxonomy" id="153742"/>
    <lineage>
        <taxon>Eukaryota</taxon>
        <taxon>Viridiplantae</taxon>
        <taxon>Streptophyta</taxon>
        <taxon>Embryophyta</taxon>
        <taxon>Tracheophyta</taxon>
        <taxon>Spermatophyta</taxon>
        <taxon>Magnoliopsida</taxon>
        <taxon>eudicotyledons</taxon>
        <taxon>Gunneridae</taxon>
        <taxon>Pentapetalae</taxon>
        <taxon>asterids</taxon>
        <taxon>lamiids</taxon>
        <taxon>Gentianales</taxon>
        <taxon>Rubiaceae</taxon>
        <taxon>Cinchonoideae</taxon>
        <taxon>Cinchoneae</taxon>
        <taxon>Cinchona</taxon>
    </lineage>
</organism>
<keyword evidence="18" id="KW-0964">Secreted</keyword>
<feature type="active site" description="Proton acceptor" evidence="13">
    <location>
        <position position="68"/>
    </location>
</feature>
<evidence type="ECO:0000256" key="8">
    <source>
        <dbReference type="ARBA" id="ARBA00022837"/>
    </source>
</evidence>
<dbReference type="AlphaFoldDB" id="A0ABD2ZTP9"/>
<comment type="cofactor">
    <cofactor evidence="15 18">
        <name>heme b</name>
        <dbReference type="ChEBI" id="CHEBI:60344"/>
    </cofactor>
    <text evidence="15 18">Binds 1 heme b (iron(II)-protoporphyrin IX) group per subunit.</text>
</comment>
<keyword evidence="8 15" id="KW-0106">Calcium</keyword>
<evidence type="ECO:0000259" key="19">
    <source>
        <dbReference type="PROSITE" id="PS50873"/>
    </source>
</evidence>
<evidence type="ECO:0000256" key="16">
    <source>
        <dbReference type="PIRSR" id="PIRSR600823-4"/>
    </source>
</evidence>
<keyword evidence="9 18" id="KW-0560">Oxidoreductase</keyword>
<comment type="similarity">
    <text evidence="18">Belongs to the peroxidase family. Classical plant (class III) peroxidase subfamily.</text>
</comment>
<feature type="binding site" evidence="15">
    <location>
        <position position="76"/>
    </location>
    <ligand>
        <name>Ca(2+)</name>
        <dbReference type="ChEBI" id="CHEBI:29108"/>
        <label>1</label>
    </ligand>
</feature>
<feature type="binding site" evidence="14">
    <location>
        <position position="165"/>
    </location>
    <ligand>
        <name>substrate</name>
    </ligand>
</feature>
<feature type="chain" id="PRO_5044533754" description="Peroxidase" evidence="18">
    <location>
        <begin position="27"/>
        <end position="330"/>
    </location>
</feature>
<dbReference type="InterPro" id="IPR019794">
    <property type="entry name" value="Peroxidases_AS"/>
</dbReference>
<feature type="binding site" evidence="15">
    <location>
        <position position="90"/>
    </location>
    <ligand>
        <name>Ca(2+)</name>
        <dbReference type="ChEBI" id="CHEBI:29108"/>
        <label>1</label>
    </ligand>
</feature>
<dbReference type="Gene3D" id="1.10.520.10">
    <property type="match status" value="1"/>
</dbReference>
<dbReference type="InterPro" id="IPR033905">
    <property type="entry name" value="Secretory_peroxidase"/>
</dbReference>
<comment type="similarity">
    <text evidence="3">Belongs to the peroxidase family. Ascorbate peroxidase subfamily.</text>
</comment>
<dbReference type="PANTHER" id="PTHR31517:SF84">
    <property type="entry name" value="PEROXIDASE"/>
    <property type="match status" value="1"/>
</dbReference>
<comment type="function">
    <text evidence="2">Removal of H(2)O(2), oxidation of toxic reductants, biosynthesis and degradation of lignin, suberization, auxin catabolism, response to environmental stresses such as wounding, pathogen attack and oxidative stress. These functions might be dependent on each isozyme/isoform in each plant tissue.</text>
</comment>
<dbReference type="PANTHER" id="PTHR31517">
    <property type="match status" value="1"/>
</dbReference>
<dbReference type="InterPro" id="IPR019793">
    <property type="entry name" value="Peroxidases_heam-ligand_BS"/>
</dbReference>
<dbReference type="EMBL" id="JBJUIK010000008">
    <property type="protein sequence ID" value="KAL3521725.1"/>
    <property type="molecule type" value="Genomic_DNA"/>
</dbReference>
<keyword evidence="6 18" id="KW-0349">Heme</keyword>
<keyword evidence="5 18" id="KW-0575">Peroxidase</keyword>
<comment type="catalytic activity">
    <reaction evidence="1 18">
        <text>2 a phenolic donor + H2O2 = 2 a phenolic radical donor + 2 H2O</text>
        <dbReference type="Rhea" id="RHEA:56136"/>
        <dbReference type="ChEBI" id="CHEBI:15377"/>
        <dbReference type="ChEBI" id="CHEBI:16240"/>
        <dbReference type="ChEBI" id="CHEBI:139520"/>
        <dbReference type="ChEBI" id="CHEBI:139521"/>
        <dbReference type="EC" id="1.11.1.7"/>
    </reaction>
</comment>
<dbReference type="InterPro" id="IPR010255">
    <property type="entry name" value="Haem_peroxidase_sf"/>
</dbReference>
<comment type="caution">
    <text evidence="20">The sequence shown here is derived from an EMBL/GenBank/DDBJ whole genome shotgun (WGS) entry which is preliminary data.</text>
</comment>
<evidence type="ECO:0000256" key="18">
    <source>
        <dbReference type="RuleBase" id="RU362060"/>
    </source>
</evidence>
<evidence type="ECO:0000256" key="4">
    <source>
        <dbReference type="ARBA" id="ARBA00012313"/>
    </source>
</evidence>
<feature type="disulfide bond" evidence="17">
    <location>
        <begin position="70"/>
        <end position="75"/>
    </location>
</feature>
<evidence type="ECO:0000256" key="15">
    <source>
        <dbReference type="PIRSR" id="PIRSR600823-3"/>
    </source>
</evidence>
<feature type="site" description="Transition state stabilizer" evidence="16">
    <location>
        <position position="64"/>
    </location>
</feature>
<evidence type="ECO:0000313" key="21">
    <source>
        <dbReference type="Proteomes" id="UP001630127"/>
    </source>
</evidence>
<feature type="disulfide bond" evidence="17">
    <location>
        <begin position="202"/>
        <end position="234"/>
    </location>
</feature>
<name>A0ABD2ZTP9_9GENT</name>
<evidence type="ECO:0000256" key="6">
    <source>
        <dbReference type="ARBA" id="ARBA00022617"/>
    </source>
</evidence>
<evidence type="ECO:0000256" key="9">
    <source>
        <dbReference type="ARBA" id="ARBA00023002"/>
    </source>
</evidence>
<feature type="binding site" evidence="15">
    <location>
        <position position="252"/>
    </location>
    <ligand>
        <name>Ca(2+)</name>
        <dbReference type="ChEBI" id="CHEBI:29108"/>
        <label>2</label>
    </ligand>
</feature>
<evidence type="ECO:0000256" key="17">
    <source>
        <dbReference type="PIRSR" id="PIRSR600823-5"/>
    </source>
</evidence>
<dbReference type="Gene3D" id="1.10.420.10">
    <property type="entry name" value="Peroxidase, domain 2"/>
    <property type="match status" value="1"/>
</dbReference>
<dbReference type="CDD" id="cd00693">
    <property type="entry name" value="secretory_peroxidase"/>
    <property type="match status" value="1"/>
</dbReference>
<evidence type="ECO:0000313" key="20">
    <source>
        <dbReference type="EMBL" id="KAL3521725.1"/>
    </source>
</evidence>
<keyword evidence="11 17" id="KW-1015">Disulfide bond</keyword>
<feature type="binding site" evidence="15">
    <location>
        <position position="196"/>
    </location>
    <ligand>
        <name>Ca(2+)</name>
        <dbReference type="ChEBI" id="CHEBI:29108"/>
        <label>2</label>
    </ligand>
</feature>
<evidence type="ECO:0000256" key="3">
    <source>
        <dbReference type="ARBA" id="ARBA00006873"/>
    </source>
</evidence>
<dbReference type="PROSITE" id="PS00435">
    <property type="entry name" value="PEROXIDASE_1"/>
    <property type="match status" value="1"/>
</dbReference>
<evidence type="ECO:0000256" key="5">
    <source>
        <dbReference type="ARBA" id="ARBA00022559"/>
    </source>
</evidence>
<dbReference type="GO" id="GO:0046872">
    <property type="term" value="F:metal ion binding"/>
    <property type="evidence" value="ECO:0007669"/>
    <property type="project" value="UniProtKB-UniRule"/>
</dbReference>
<evidence type="ECO:0000256" key="2">
    <source>
        <dbReference type="ARBA" id="ARBA00002322"/>
    </source>
</evidence>
<dbReference type="PROSITE" id="PS00436">
    <property type="entry name" value="PEROXIDASE_2"/>
    <property type="match status" value="1"/>
</dbReference>
<dbReference type="GO" id="GO:0140825">
    <property type="term" value="F:lactoperoxidase activity"/>
    <property type="evidence" value="ECO:0007669"/>
    <property type="project" value="UniProtKB-EC"/>
</dbReference>
<comment type="cofactor">
    <cofactor evidence="15 18">
        <name>Ca(2+)</name>
        <dbReference type="ChEBI" id="CHEBI:29108"/>
    </cofactor>
    <text evidence="15 18">Binds 2 calcium ions per subunit.</text>
</comment>
<dbReference type="GO" id="GO:0042744">
    <property type="term" value="P:hydrogen peroxide catabolic process"/>
    <property type="evidence" value="ECO:0007669"/>
    <property type="project" value="UniProtKB-KW"/>
</dbReference>
<evidence type="ECO:0000256" key="11">
    <source>
        <dbReference type="ARBA" id="ARBA00023157"/>
    </source>
</evidence>
<evidence type="ECO:0000256" key="10">
    <source>
        <dbReference type="ARBA" id="ARBA00023004"/>
    </source>
</evidence>
<evidence type="ECO:0000256" key="14">
    <source>
        <dbReference type="PIRSR" id="PIRSR600823-2"/>
    </source>
</evidence>
<keyword evidence="12" id="KW-0325">Glycoprotein</keyword>
<dbReference type="EC" id="1.11.1.7" evidence="4 18"/>
<dbReference type="FunFam" id="1.10.420.10:FF:000006">
    <property type="entry name" value="Peroxidase"/>
    <property type="match status" value="1"/>
</dbReference>
<evidence type="ECO:0000256" key="1">
    <source>
        <dbReference type="ARBA" id="ARBA00000189"/>
    </source>
</evidence>
<dbReference type="FunFam" id="1.10.520.10:FF:000001">
    <property type="entry name" value="Peroxidase"/>
    <property type="match status" value="1"/>
</dbReference>
<feature type="binding site" evidence="15">
    <location>
        <position position="72"/>
    </location>
    <ligand>
        <name>Ca(2+)</name>
        <dbReference type="ChEBI" id="CHEBI:29108"/>
        <label>1</label>
    </ligand>
</feature>
<keyword evidence="18" id="KW-0376">Hydrogen peroxide</keyword>
<feature type="binding site" evidence="15">
    <location>
        <position position="78"/>
    </location>
    <ligand>
        <name>Ca(2+)</name>
        <dbReference type="ChEBI" id="CHEBI:29108"/>
        <label>1</label>
    </ligand>
</feature>
<feature type="disulfide bond" evidence="17">
    <location>
        <begin position="37"/>
        <end position="117"/>
    </location>
</feature>
<feature type="binding site" evidence="15">
    <location>
        <position position="69"/>
    </location>
    <ligand>
        <name>Ca(2+)</name>
        <dbReference type="ChEBI" id="CHEBI:29108"/>
        <label>1</label>
    </ligand>
</feature>
<accession>A0ABD2ZTP9</accession>
<proteinExistence type="inferred from homology"/>
<keyword evidence="7 15" id="KW-0479">Metal-binding</keyword>
<feature type="domain" description="Plant heme peroxidase family profile" evidence="19">
    <location>
        <begin position="27"/>
        <end position="329"/>
    </location>
</feature>
<dbReference type="PRINTS" id="PR00458">
    <property type="entry name" value="PEROXIDASE"/>
</dbReference>
<reference evidence="20 21" key="1">
    <citation type="submission" date="2024-11" db="EMBL/GenBank/DDBJ databases">
        <title>A near-complete genome assembly of Cinchona calisaya.</title>
        <authorList>
            <person name="Lian D.C."/>
            <person name="Zhao X.W."/>
            <person name="Wei L."/>
        </authorList>
    </citation>
    <scope>NUCLEOTIDE SEQUENCE [LARGE SCALE GENOMIC DNA]</scope>
    <source>
        <tissue evidence="20">Nenye</tissue>
    </source>
</reference>
<evidence type="ECO:0000256" key="12">
    <source>
        <dbReference type="ARBA" id="ARBA00023180"/>
    </source>
</evidence>
<dbReference type="GO" id="GO:0020037">
    <property type="term" value="F:heme binding"/>
    <property type="evidence" value="ECO:0007669"/>
    <property type="project" value="UniProtKB-UniRule"/>
</dbReference>